<reference evidence="2" key="1">
    <citation type="journal article" date="2019" name="Int. J. Syst. Evol. Microbiol.">
        <title>The Global Catalogue of Microorganisms (GCM) 10K type strain sequencing project: providing services to taxonomists for standard genome sequencing and annotation.</title>
        <authorList>
            <consortium name="The Broad Institute Genomics Platform"/>
            <consortium name="The Broad Institute Genome Sequencing Center for Infectious Disease"/>
            <person name="Wu L."/>
            <person name="Ma J."/>
        </authorList>
    </citation>
    <scope>NUCLEOTIDE SEQUENCE [LARGE SCALE GENOMIC DNA]</scope>
    <source>
        <strain evidence="2">CCUG 63830</strain>
    </source>
</reference>
<keyword evidence="2" id="KW-1185">Reference proteome</keyword>
<accession>A0ABW1ZTT5</accession>
<evidence type="ECO:0000313" key="1">
    <source>
        <dbReference type="EMBL" id="MFC6662932.1"/>
    </source>
</evidence>
<protein>
    <submittedName>
        <fullName evidence="1">Uncharacterized protein</fullName>
    </submittedName>
</protein>
<dbReference type="RefSeq" id="WP_224611786.1">
    <property type="nucleotide sequence ID" value="NZ_JAIQXV010000020.1"/>
</dbReference>
<name>A0ABW1ZTT5_9DEIO</name>
<organism evidence="1 2">
    <name type="scientific">Deinococcus multiflagellatus</name>
    <dbReference type="NCBI Taxonomy" id="1656887"/>
    <lineage>
        <taxon>Bacteria</taxon>
        <taxon>Thermotogati</taxon>
        <taxon>Deinococcota</taxon>
        <taxon>Deinococci</taxon>
        <taxon>Deinococcales</taxon>
        <taxon>Deinococcaceae</taxon>
        <taxon>Deinococcus</taxon>
    </lineage>
</organism>
<sequence length="179" mass="19909">MPTPMPHMALVTVTGWPRPTDTGIQVGHLQIHTRWRPGPEPGRVTVRAYPQTRPDGSLHRLYAFPSNIHRARMPNGTGLTVVGQLLRIDRNEGLIRVKVCPGMADTEPFVVTMQASSEVLAFDPGTFSVRVTGRVLNLRWGVLLADQVAPVYAPVPERWHRHRVARPPQVRALLQTAAD</sequence>
<proteinExistence type="predicted"/>
<dbReference type="EMBL" id="JBHSWB010000002">
    <property type="protein sequence ID" value="MFC6662932.1"/>
    <property type="molecule type" value="Genomic_DNA"/>
</dbReference>
<evidence type="ECO:0000313" key="2">
    <source>
        <dbReference type="Proteomes" id="UP001596317"/>
    </source>
</evidence>
<comment type="caution">
    <text evidence="1">The sequence shown here is derived from an EMBL/GenBank/DDBJ whole genome shotgun (WGS) entry which is preliminary data.</text>
</comment>
<gene>
    <name evidence="1" type="ORF">ACFP90_23090</name>
</gene>
<dbReference type="Proteomes" id="UP001596317">
    <property type="component" value="Unassembled WGS sequence"/>
</dbReference>